<dbReference type="Proteomes" id="UP001519287">
    <property type="component" value="Unassembled WGS sequence"/>
</dbReference>
<evidence type="ECO:0000256" key="2">
    <source>
        <dbReference type="SAM" id="MobiDB-lite"/>
    </source>
</evidence>
<accession>A0ABS4J8F9</accession>
<dbReference type="PROSITE" id="PS51272">
    <property type="entry name" value="SLH"/>
    <property type="match status" value="2"/>
</dbReference>
<evidence type="ECO:0000259" key="3">
    <source>
        <dbReference type="PROSITE" id="PS51272"/>
    </source>
</evidence>
<dbReference type="RefSeq" id="WP_209978247.1">
    <property type="nucleotide sequence ID" value="NZ_JAGGLB010000044.1"/>
</dbReference>
<feature type="compositionally biased region" description="Low complexity" evidence="2">
    <location>
        <begin position="259"/>
        <end position="270"/>
    </location>
</feature>
<organism evidence="4 5">
    <name type="scientific">Paenibacillus eucommiae</name>
    <dbReference type="NCBI Taxonomy" id="1355755"/>
    <lineage>
        <taxon>Bacteria</taxon>
        <taxon>Bacillati</taxon>
        <taxon>Bacillota</taxon>
        <taxon>Bacilli</taxon>
        <taxon>Bacillales</taxon>
        <taxon>Paenibacillaceae</taxon>
        <taxon>Paenibacillus</taxon>
    </lineage>
</organism>
<proteinExistence type="predicted"/>
<feature type="domain" description="SLH" evidence="3">
    <location>
        <begin position="102"/>
        <end position="161"/>
    </location>
</feature>
<protein>
    <recommendedName>
        <fullName evidence="3">SLH domain-containing protein</fullName>
    </recommendedName>
</protein>
<dbReference type="InterPro" id="IPR008979">
    <property type="entry name" value="Galactose-bd-like_sf"/>
</dbReference>
<dbReference type="InterPro" id="IPR032287">
    <property type="entry name" value="DUF4838"/>
</dbReference>
<comment type="caution">
    <text evidence="4">The sequence shown here is derived from an EMBL/GenBank/DDBJ whole genome shotgun (WGS) entry which is preliminary data.</text>
</comment>
<dbReference type="Pfam" id="PF16126">
    <property type="entry name" value="DUF4838"/>
    <property type="match status" value="1"/>
</dbReference>
<dbReference type="InterPro" id="IPR029018">
    <property type="entry name" value="Hex-like_dom2"/>
</dbReference>
<keyword evidence="1" id="KW-0378">Hydrolase</keyword>
<feature type="domain" description="SLH" evidence="3">
    <location>
        <begin position="37"/>
        <end position="100"/>
    </location>
</feature>
<dbReference type="InterPro" id="IPR003305">
    <property type="entry name" value="CenC_carb-bd"/>
</dbReference>
<dbReference type="SUPFAM" id="SSF49785">
    <property type="entry name" value="Galactose-binding domain-like"/>
    <property type="match status" value="1"/>
</dbReference>
<dbReference type="Pfam" id="PF00395">
    <property type="entry name" value="SLH"/>
    <property type="match status" value="2"/>
</dbReference>
<keyword evidence="5" id="KW-1185">Reference proteome</keyword>
<gene>
    <name evidence="4" type="ORF">J2Z66_007766</name>
</gene>
<evidence type="ECO:0000256" key="1">
    <source>
        <dbReference type="ARBA" id="ARBA00022801"/>
    </source>
</evidence>
<dbReference type="EMBL" id="JAGGLB010000044">
    <property type="protein sequence ID" value="MBP1996122.1"/>
    <property type="molecule type" value="Genomic_DNA"/>
</dbReference>
<dbReference type="Gene3D" id="3.30.379.10">
    <property type="entry name" value="Chitobiase/beta-hexosaminidase domain 2-like"/>
    <property type="match status" value="1"/>
</dbReference>
<dbReference type="InterPro" id="IPR001119">
    <property type="entry name" value="SLH_dom"/>
</dbReference>
<dbReference type="PANTHER" id="PTHR47406:SF2">
    <property type="entry name" value="ALPHA GLUCURONIDASE N-TERMINAL DOMAIN-CONTAINING PROTEIN"/>
    <property type="match status" value="1"/>
</dbReference>
<feature type="compositionally biased region" description="Pro residues" evidence="2">
    <location>
        <begin position="271"/>
        <end position="303"/>
    </location>
</feature>
<name>A0ABS4J8F9_9BACL</name>
<dbReference type="PANTHER" id="PTHR47406">
    <property type="entry name" value="COAGULATION FACTOR 5/8 TYPE, C-TERMINAL"/>
    <property type="match status" value="1"/>
</dbReference>
<feature type="compositionally biased region" description="Polar residues" evidence="2">
    <location>
        <begin position="233"/>
        <end position="245"/>
    </location>
</feature>
<dbReference type="Gene3D" id="2.60.120.260">
    <property type="entry name" value="Galactose-binding domain-like"/>
    <property type="match status" value="2"/>
</dbReference>
<feature type="region of interest" description="Disordered" evidence="2">
    <location>
        <begin position="230"/>
        <end position="308"/>
    </location>
</feature>
<evidence type="ECO:0000313" key="5">
    <source>
        <dbReference type="Proteomes" id="UP001519287"/>
    </source>
</evidence>
<dbReference type="Pfam" id="PF02018">
    <property type="entry name" value="CBM_4_9"/>
    <property type="match status" value="1"/>
</dbReference>
<sequence length="1265" mass="138862">MFYLRKIAQNVLPKLLIAALLFSVLSFEGFIMPGTASGQVRLTDIGSSYAKAEIEQLAAAGIVSGYADGTFAPGKPITRAELAKIITAMMKLNQQPDEAKRFADVAKDSWYRGYVGALIASGITQGTSETTFSPDAYVTREQLVVFMIRAFGLEEHALNLQEAAEWSDVNLIADWAASPIALALHIGFVQGIANADGSLRFAPKEYAERQAVARLAFEFVTMYDAYKEKAGVSPQQANTASSEPKTTPAPMTGNGSNMSPSNEPTSTSWPTPTPEPTSTPEPTYSPGPTSSPEPTASPEPSPEPLAVVSGGQPKAVIVYDDSVYEAADTPWASGIPGWQQTYGADNDGTLGIADAVRYAGSYSLHVDHVVGGRNTDLGLESDFIAVQEQETYTVSAMVYRESGNVPQIYIRFFDSNKARISQQLTNANVTAGEWTQVSVTAAAPAGTAYVTIILYSGIAPASVYFDDITLIGANNTDIPVLNGAFEPEADTRYGSPELLAEYVQKSTGAVLPIMSVEDFQNGGGQQPGQLVILIGTAASVSGDDPALDALLDGLDRDGFVIYPQEQQVTIAGPSIWGTLNGVLDFLERYADIRWLMPGPAGEDIPQRSDLHVALGIVREEPAFMFRVFSPLHGKPGTGTYVMQEQYTWAQRNRLQGFYNAPVSFHHNMDVLFSVSKFGATHPEFYPNGTPPAAGVTDGWQPCFSNPDTIDAAVAEIIAYFQANPNSESYSLGVNDGGGFCESNPLPVYYDWVNKVVESVLDVYPNKWFGLLAYTNLETPPSFPLNPRVIPFLTKDRMAWADPVQKAKDLANVDNWLEVADQLAYYDYIYGSPYLVPRVYPHFMSDIYRQAHEKGIKSIYAEIYPNWGEGAKPWVDAKLLWNPEQDVDALLQEWYERAVGEAAAPYLRAYYDYWEQFWMERVIDEPWFNSGATYLDFMDPAYLQAATVSDVTYSRGVLETVEVLAVTDEQKARAHLLMQAFEYYEASVLSYPQPTKPLPDANSAITLLDEIIGSIDERVQMAEKRFTLLTQFATDPVLFQPLGPMQFSLLSWSGWSAPEFWSFVEYMNEHEAAGGPLRTHVTQLAATHAYADMLLQALGATNAVQNPSFATGTGTEAPPWELLNRSTANRFVERSEYTGFSDSVSMKVYGEGWGGPSQVIDVEPGLFSTSFRYHIPLGTNSDGNIQWGIDLLNEQGTWLNYNSVRSPVVDLADAEGAWLEAHLYGEIPDTINGEPVRKARLIVLVDNNAPIELYIDDVEFYSISKQ</sequence>
<reference evidence="4 5" key="1">
    <citation type="submission" date="2021-03" db="EMBL/GenBank/DDBJ databases">
        <title>Genomic Encyclopedia of Type Strains, Phase IV (KMG-IV): sequencing the most valuable type-strain genomes for metagenomic binning, comparative biology and taxonomic classification.</title>
        <authorList>
            <person name="Goeker M."/>
        </authorList>
    </citation>
    <scope>NUCLEOTIDE SEQUENCE [LARGE SCALE GENOMIC DNA]</scope>
    <source>
        <strain evidence="4 5">DSM 26048</strain>
    </source>
</reference>
<evidence type="ECO:0000313" key="4">
    <source>
        <dbReference type="EMBL" id="MBP1996122.1"/>
    </source>
</evidence>